<dbReference type="SUPFAM" id="SSF52540">
    <property type="entry name" value="P-loop containing nucleoside triphosphate hydrolases"/>
    <property type="match status" value="1"/>
</dbReference>
<feature type="domain" description="Helicase C-terminal" evidence="5">
    <location>
        <begin position="304"/>
        <end position="448"/>
    </location>
</feature>
<organism evidence="6 7">
    <name type="scientific">Alkalihalophilus lindianensis</name>
    <dbReference type="NCBI Taxonomy" id="1630542"/>
    <lineage>
        <taxon>Bacteria</taxon>
        <taxon>Bacillati</taxon>
        <taxon>Bacillota</taxon>
        <taxon>Bacilli</taxon>
        <taxon>Bacillales</taxon>
        <taxon>Bacillaceae</taxon>
        <taxon>Alkalihalophilus</taxon>
    </lineage>
</organism>
<dbReference type="SMART" id="SM00490">
    <property type="entry name" value="HELICc"/>
    <property type="match status" value="1"/>
</dbReference>
<dbReference type="RefSeq" id="WP_317121536.1">
    <property type="nucleotide sequence ID" value="NZ_JAWJBA010000002.1"/>
</dbReference>
<name>A0ABU3X8Z6_9BACI</name>
<dbReference type="SMART" id="SM00487">
    <property type="entry name" value="DEXDc"/>
    <property type="match status" value="1"/>
</dbReference>
<dbReference type="EMBL" id="JAWJBA010000002">
    <property type="protein sequence ID" value="MDV2684298.1"/>
    <property type="molecule type" value="Genomic_DNA"/>
</dbReference>
<dbReference type="CDD" id="cd17925">
    <property type="entry name" value="DEXDc_ComFA"/>
    <property type="match status" value="1"/>
</dbReference>
<evidence type="ECO:0000256" key="2">
    <source>
        <dbReference type="ARBA" id="ARBA00022840"/>
    </source>
</evidence>
<evidence type="ECO:0000259" key="4">
    <source>
        <dbReference type="PROSITE" id="PS51192"/>
    </source>
</evidence>
<feature type="domain" description="Helicase ATP-binding" evidence="4">
    <location>
        <begin position="127"/>
        <end position="279"/>
    </location>
</feature>
<dbReference type="Proteomes" id="UP001287282">
    <property type="component" value="Unassembled WGS sequence"/>
</dbReference>
<dbReference type="PROSITE" id="PS51194">
    <property type="entry name" value="HELICASE_CTER"/>
    <property type="match status" value="1"/>
</dbReference>
<keyword evidence="6" id="KW-0378">Hydrolase</keyword>
<dbReference type="Gene3D" id="3.40.50.300">
    <property type="entry name" value="P-loop containing nucleotide triphosphate hydrolases"/>
    <property type="match status" value="2"/>
</dbReference>
<proteinExistence type="predicted"/>
<dbReference type="InterPro" id="IPR027417">
    <property type="entry name" value="P-loop_NTPase"/>
</dbReference>
<evidence type="ECO:0000313" key="6">
    <source>
        <dbReference type="EMBL" id="MDV2684298.1"/>
    </source>
</evidence>
<accession>A0ABU3X8Z6</accession>
<dbReference type="GO" id="GO:0004386">
    <property type="term" value="F:helicase activity"/>
    <property type="evidence" value="ECO:0007669"/>
    <property type="project" value="UniProtKB-KW"/>
</dbReference>
<dbReference type="InterPro" id="IPR014001">
    <property type="entry name" value="Helicase_ATP-bd"/>
</dbReference>
<gene>
    <name evidence="6" type="ORF">RYX56_07945</name>
</gene>
<keyword evidence="7" id="KW-1185">Reference proteome</keyword>
<keyword evidence="3" id="KW-0238">DNA-binding</keyword>
<dbReference type="PROSITE" id="PS51192">
    <property type="entry name" value="HELICASE_ATP_BIND_1"/>
    <property type="match status" value="1"/>
</dbReference>
<dbReference type="Pfam" id="PF00271">
    <property type="entry name" value="Helicase_C"/>
    <property type="match status" value="1"/>
</dbReference>
<dbReference type="InterPro" id="IPR006935">
    <property type="entry name" value="Helicase/UvrB_N"/>
</dbReference>
<keyword evidence="6" id="KW-0347">Helicase</keyword>
<evidence type="ECO:0000256" key="1">
    <source>
        <dbReference type="ARBA" id="ARBA00022741"/>
    </source>
</evidence>
<dbReference type="Pfam" id="PF04851">
    <property type="entry name" value="ResIII"/>
    <property type="match status" value="1"/>
</dbReference>
<evidence type="ECO:0000259" key="5">
    <source>
        <dbReference type="PROSITE" id="PS51194"/>
    </source>
</evidence>
<protein>
    <submittedName>
        <fullName evidence="6">DEAD/DEAH box helicase</fullName>
    </submittedName>
</protein>
<sequence length="448" mass="50232">MSTDLLAFLSGKRLLRTEIPYPDAELDPLIEKGLINKSPSILFKKSLPLCIRCGNADRSLFASHFCATCQKNCLYCRHCIGLGKTQECKPLYQVPTSNHTTYPTLESPLNWEGKLSPAQQKASLAVISTIQQKRSILLWAVCGAGKTEMLFEGISAALERGERVLLATPRVDVVKELTPRFRKAFPTVTIASLYGGSKDHHTQAPFVIATTHQVMRFYESFDVVIIDEVDAFPFSYDKSLQYAITQARKSHSALIYLTATPTANLKKQKDLTTIYIPRRYHGFPLPVPNFHWCGNWRARLKKNKLPSVLLKWLSDRQLTAKPTLLFVPSVQLLHECSTILQSLAIKHEAVHAADTDRHNKLDAFRNNEYSLLVTTTILERGVTIPHVDVAVLGAEDDVFTEAALVQIAGRVGRSADAPTGDVTFFHYGRTDAMLRARGQINWMNKREV</sequence>
<evidence type="ECO:0000256" key="3">
    <source>
        <dbReference type="ARBA" id="ARBA00023125"/>
    </source>
</evidence>
<dbReference type="PANTHER" id="PTHR30580">
    <property type="entry name" value="PRIMOSOMAL PROTEIN N"/>
    <property type="match status" value="1"/>
</dbReference>
<evidence type="ECO:0000313" key="7">
    <source>
        <dbReference type="Proteomes" id="UP001287282"/>
    </source>
</evidence>
<dbReference type="PANTHER" id="PTHR30580:SF1">
    <property type="entry name" value="COMF OPERON PROTEIN 1"/>
    <property type="match status" value="1"/>
</dbReference>
<keyword evidence="1" id="KW-0547">Nucleotide-binding</keyword>
<dbReference type="InterPro" id="IPR001650">
    <property type="entry name" value="Helicase_C-like"/>
</dbReference>
<comment type="caution">
    <text evidence="6">The sequence shown here is derived from an EMBL/GenBank/DDBJ whole genome shotgun (WGS) entry which is preliminary data.</text>
</comment>
<keyword evidence="2" id="KW-0067">ATP-binding</keyword>
<reference evidence="6 7" key="1">
    <citation type="submission" date="2023-10" db="EMBL/GenBank/DDBJ databases">
        <title>Screening of Alkalihalobacillus lindianensis BZ-TG-R113 and Its Alleviation of Salt Stress on Rapeseed Growth.</title>
        <authorList>
            <person name="Zhao B."/>
            <person name="Guo T."/>
        </authorList>
    </citation>
    <scope>NUCLEOTIDE SEQUENCE [LARGE SCALE GENOMIC DNA]</scope>
    <source>
        <strain evidence="6 7">BZ-TG-R113</strain>
    </source>
</reference>